<dbReference type="PANTHER" id="PTHR39473">
    <property type="match status" value="1"/>
</dbReference>
<dbReference type="RefSeq" id="WP_119050738.1">
    <property type="nucleotide sequence ID" value="NZ_CP032157.1"/>
</dbReference>
<gene>
    <name evidence="1" type="ORF">D3H65_13050</name>
</gene>
<proteinExistence type="predicted"/>
<evidence type="ECO:0000313" key="2">
    <source>
        <dbReference type="Proteomes" id="UP000263900"/>
    </source>
</evidence>
<organism evidence="1 2">
    <name type="scientific">Paraflavitalea soli</name>
    <dbReference type="NCBI Taxonomy" id="2315862"/>
    <lineage>
        <taxon>Bacteria</taxon>
        <taxon>Pseudomonadati</taxon>
        <taxon>Bacteroidota</taxon>
        <taxon>Chitinophagia</taxon>
        <taxon>Chitinophagales</taxon>
        <taxon>Chitinophagaceae</taxon>
        <taxon>Paraflavitalea</taxon>
    </lineage>
</organism>
<sequence length="166" mass="18904">MQLQQAVNTVFVQLAESLEQISQQEYVQPCKTLFNNTIGQHVRHVIELYQCLEKGYDHGVVNYEKRKRDQFIETDKALASSLLLEIHNGLGKPNKELILEATYDDHSAEPITIATNYFREIAYNLEHTIHHMALIRVGLTEATSITLPDNFGVASSTVKYKKQCAQ</sequence>
<evidence type="ECO:0000313" key="1">
    <source>
        <dbReference type="EMBL" id="AXY74855.1"/>
    </source>
</evidence>
<dbReference type="EMBL" id="CP032157">
    <property type="protein sequence ID" value="AXY74855.1"/>
    <property type="molecule type" value="Genomic_DNA"/>
</dbReference>
<name>A0A3B7MT92_9BACT</name>
<dbReference type="KEGG" id="pseg:D3H65_13050"/>
<accession>A0A3B7MT92</accession>
<protein>
    <submittedName>
        <fullName evidence="1">DinB family protein</fullName>
    </submittedName>
</protein>
<keyword evidence="2" id="KW-1185">Reference proteome</keyword>
<dbReference type="PANTHER" id="PTHR39473:SF1">
    <property type="entry name" value="DINB-LIKE DOMAIN-CONTAINING PROTEIN"/>
    <property type="match status" value="1"/>
</dbReference>
<dbReference type="AlphaFoldDB" id="A0A3B7MT92"/>
<dbReference type="Proteomes" id="UP000263900">
    <property type="component" value="Chromosome"/>
</dbReference>
<dbReference type="OrthoDB" id="1162179at2"/>
<reference evidence="1 2" key="1">
    <citation type="submission" date="2018-09" db="EMBL/GenBank/DDBJ databases">
        <title>Genome sequencing of strain 6GH32-13.</title>
        <authorList>
            <person name="Weon H.-Y."/>
            <person name="Heo J."/>
            <person name="Kwon S.-W."/>
        </authorList>
    </citation>
    <scope>NUCLEOTIDE SEQUENCE [LARGE SCALE GENOMIC DNA]</scope>
    <source>
        <strain evidence="1 2">5GH32-13</strain>
    </source>
</reference>